<keyword evidence="9" id="KW-1185">Reference proteome</keyword>
<comment type="pathway">
    <text evidence="7">Cofactor biosynthesis; pyridoxine 5'-phosphate biosynthesis; pyridoxine 5'-phosphate from D-erythrose 4-phosphate: step 4/5.</text>
</comment>
<accession>A0A917DKT6</accession>
<sequence>MTRVRPPLVASLGDPAGVGPELLLKSWTAREEERLAPFAVVGSLSLMKEIAGNVPLASVRGIESIAEAGEIFADALPVLDIGPLPYTPGAPCREGAEVALASLVRATHLAIGGNASALVTGPIAKAELQNVGFAHPGQTEFVAEACDVAAEDAVMMLAGPSLKVVPMTVHVSLASVPALLTQDLIASRIRIAAKALARDFGLANAHIAVAGLNPHAGEQGRMGREEIEVIAPAVEALRAEGLDVVGPLAGDTMFHAAARANYDLAVCMYHDQALIPIKALDFDRGVNVTLGLPIIRTSPDHGTAFSLAGTGRADAGPTIAALRMAAECADRRAEQLA</sequence>
<protein>
    <recommendedName>
        <fullName evidence="7">4-hydroxythreonine-4-phosphate dehydrogenase</fullName>
        <ecNumber evidence="7">1.1.1.262</ecNumber>
    </recommendedName>
    <alternativeName>
        <fullName evidence="7">4-(phosphohydroxy)-L-threonine dehydrogenase</fullName>
    </alternativeName>
</protein>
<comment type="catalytic activity">
    <reaction evidence="7">
        <text>4-(phosphooxy)-L-threonine + NAD(+) = 3-amino-2-oxopropyl phosphate + CO2 + NADH</text>
        <dbReference type="Rhea" id="RHEA:32275"/>
        <dbReference type="ChEBI" id="CHEBI:16526"/>
        <dbReference type="ChEBI" id="CHEBI:57279"/>
        <dbReference type="ChEBI" id="CHEBI:57540"/>
        <dbReference type="ChEBI" id="CHEBI:57945"/>
        <dbReference type="ChEBI" id="CHEBI:58452"/>
        <dbReference type="EC" id="1.1.1.262"/>
    </reaction>
</comment>
<dbReference type="GO" id="GO:0042823">
    <property type="term" value="P:pyridoxal phosphate biosynthetic process"/>
    <property type="evidence" value="ECO:0007669"/>
    <property type="project" value="UniProtKB-UniRule"/>
</dbReference>
<name>A0A917DKT6_9SPHN</name>
<dbReference type="PANTHER" id="PTHR30004">
    <property type="entry name" value="4-HYDROXYTHREONINE-4-PHOSPHATE DEHYDROGENASE"/>
    <property type="match status" value="1"/>
</dbReference>
<keyword evidence="1 7" id="KW-0963">Cytoplasm</keyword>
<comment type="miscellaneous">
    <text evidence="7">The active site is located at the dimer interface.</text>
</comment>
<feature type="binding site" evidence="7">
    <location>
        <position position="139"/>
    </location>
    <ligand>
        <name>substrate</name>
    </ligand>
</feature>
<dbReference type="EMBL" id="BMIO01000007">
    <property type="protein sequence ID" value="GGD48447.1"/>
    <property type="molecule type" value="Genomic_DNA"/>
</dbReference>
<dbReference type="GO" id="GO:0000287">
    <property type="term" value="F:magnesium ion binding"/>
    <property type="evidence" value="ECO:0007669"/>
    <property type="project" value="UniProtKB-UniRule"/>
</dbReference>
<dbReference type="GO" id="GO:0051287">
    <property type="term" value="F:NAD binding"/>
    <property type="evidence" value="ECO:0007669"/>
    <property type="project" value="InterPro"/>
</dbReference>
<dbReference type="GO" id="GO:0008615">
    <property type="term" value="P:pyridoxine biosynthetic process"/>
    <property type="evidence" value="ECO:0007669"/>
    <property type="project" value="UniProtKB-UniRule"/>
</dbReference>
<evidence type="ECO:0000256" key="6">
    <source>
        <dbReference type="ARBA" id="ARBA00023096"/>
    </source>
</evidence>
<evidence type="ECO:0000256" key="3">
    <source>
        <dbReference type="ARBA" id="ARBA00022857"/>
    </source>
</evidence>
<feature type="binding site" evidence="7">
    <location>
        <position position="170"/>
    </location>
    <ligand>
        <name>a divalent metal cation</name>
        <dbReference type="ChEBI" id="CHEBI:60240"/>
        <note>ligand shared between dimeric partners</note>
    </ligand>
</feature>
<feature type="binding site" evidence="7">
    <location>
        <position position="296"/>
    </location>
    <ligand>
        <name>substrate</name>
    </ligand>
</feature>
<comment type="subunit">
    <text evidence="7">Homodimer.</text>
</comment>
<dbReference type="AlphaFoldDB" id="A0A917DKT6"/>
<dbReference type="Proteomes" id="UP000598997">
    <property type="component" value="Unassembled WGS sequence"/>
</dbReference>
<keyword evidence="3 7" id="KW-0521">NADP</keyword>
<dbReference type="GO" id="GO:0050897">
    <property type="term" value="F:cobalt ion binding"/>
    <property type="evidence" value="ECO:0007669"/>
    <property type="project" value="UniProtKB-UniRule"/>
</dbReference>
<dbReference type="InterPro" id="IPR037510">
    <property type="entry name" value="PdxA"/>
</dbReference>
<keyword evidence="7" id="KW-0170">Cobalt</keyword>
<gene>
    <name evidence="8" type="primary">pdxA1</name>
    <name evidence="7" type="synonym">pdxA</name>
    <name evidence="8" type="ORF">GCM10010989_23450</name>
</gene>
<organism evidence="8 9">
    <name type="scientific">Croceicoccus pelagius</name>
    <dbReference type="NCBI Taxonomy" id="1703341"/>
    <lineage>
        <taxon>Bacteria</taxon>
        <taxon>Pseudomonadati</taxon>
        <taxon>Pseudomonadota</taxon>
        <taxon>Alphaproteobacteria</taxon>
        <taxon>Sphingomonadales</taxon>
        <taxon>Erythrobacteraceae</taxon>
        <taxon>Croceicoccus</taxon>
    </lineage>
</organism>
<proteinExistence type="inferred from homology"/>
<keyword evidence="4 7" id="KW-0560">Oxidoreductase</keyword>
<comment type="cofactor">
    <cofactor evidence="7">
        <name>Zn(2+)</name>
        <dbReference type="ChEBI" id="CHEBI:29105"/>
    </cofactor>
    <cofactor evidence="7">
        <name>Mg(2+)</name>
        <dbReference type="ChEBI" id="CHEBI:18420"/>
    </cofactor>
    <cofactor evidence="7">
        <name>Co(2+)</name>
        <dbReference type="ChEBI" id="CHEBI:48828"/>
    </cofactor>
    <text evidence="7">Binds 1 divalent metal cation per subunit. Can use ions such as Zn(2+), Mg(2+) or Co(2+).</text>
</comment>
<keyword evidence="2 7" id="KW-0479">Metal-binding</keyword>
<dbReference type="Pfam" id="PF04166">
    <property type="entry name" value="PdxA"/>
    <property type="match status" value="1"/>
</dbReference>
<keyword evidence="5 7" id="KW-0520">NAD</keyword>
<dbReference type="InterPro" id="IPR005255">
    <property type="entry name" value="PdxA_fam"/>
</dbReference>
<dbReference type="NCBIfam" id="TIGR00557">
    <property type="entry name" value="pdxA"/>
    <property type="match status" value="1"/>
</dbReference>
<dbReference type="GO" id="GO:0050570">
    <property type="term" value="F:4-hydroxythreonine-4-phosphate dehydrogenase activity"/>
    <property type="evidence" value="ECO:0007669"/>
    <property type="project" value="UniProtKB-UniRule"/>
</dbReference>
<dbReference type="RefSeq" id="WP_066763842.1">
    <property type="nucleotide sequence ID" value="NZ_BMIO01000007.1"/>
</dbReference>
<evidence type="ECO:0000256" key="5">
    <source>
        <dbReference type="ARBA" id="ARBA00023027"/>
    </source>
</evidence>
<feature type="binding site" evidence="7">
    <location>
        <position position="215"/>
    </location>
    <ligand>
        <name>a divalent metal cation</name>
        <dbReference type="ChEBI" id="CHEBI:60240"/>
        <note>ligand shared between dimeric partners</note>
    </ligand>
</feature>
<feature type="binding site" evidence="7">
    <location>
        <position position="278"/>
    </location>
    <ligand>
        <name>substrate</name>
    </ligand>
</feature>
<reference evidence="8 9" key="1">
    <citation type="journal article" date="2014" name="Int. J. Syst. Evol. Microbiol.">
        <title>Complete genome sequence of Corynebacterium casei LMG S-19264T (=DSM 44701T), isolated from a smear-ripened cheese.</title>
        <authorList>
            <consortium name="US DOE Joint Genome Institute (JGI-PGF)"/>
            <person name="Walter F."/>
            <person name="Albersmeier A."/>
            <person name="Kalinowski J."/>
            <person name="Ruckert C."/>
        </authorList>
    </citation>
    <scope>NUCLEOTIDE SEQUENCE [LARGE SCALE GENOMIC DNA]</scope>
    <source>
        <strain evidence="8 9">CGMCC 1.15358</strain>
    </source>
</reference>
<comment type="subcellular location">
    <subcellularLocation>
        <location evidence="7">Cytoplasm</location>
    </subcellularLocation>
</comment>
<evidence type="ECO:0000256" key="1">
    <source>
        <dbReference type="ARBA" id="ARBA00022490"/>
    </source>
</evidence>
<comment type="similarity">
    <text evidence="7">Belongs to the PdxA family.</text>
</comment>
<dbReference type="HAMAP" id="MF_00536">
    <property type="entry name" value="PdxA"/>
    <property type="match status" value="1"/>
</dbReference>
<evidence type="ECO:0000256" key="4">
    <source>
        <dbReference type="ARBA" id="ARBA00023002"/>
    </source>
</evidence>
<dbReference type="EC" id="1.1.1.262" evidence="7"/>
<keyword evidence="7" id="KW-0460">Magnesium</keyword>
<dbReference type="SUPFAM" id="SSF53659">
    <property type="entry name" value="Isocitrate/Isopropylmalate dehydrogenase-like"/>
    <property type="match status" value="1"/>
</dbReference>
<dbReference type="NCBIfam" id="NF003699">
    <property type="entry name" value="PRK05312.1"/>
    <property type="match status" value="1"/>
</dbReference>
<keyword evidence="7" id="KW-0862">Zinc</keyword>
<feature type="binding site" evidence="7">
    <location>
        <position position="287"/>
    </location>
    <ligand>
        <name>substrate</name>
    </ligand>
</feature>
<dbReference type="OrthoDB" id="9801783at2"/>
<evidence type="ECO:0000256" key="2">
    <source>
        <dbReference type="ARBA" id="ARBA00022723"/>
    </source>
</evidence>
<dbReference type="Gene3D" id="3.40.718.10">
    <property type="entry name" value="Isopropylmalate Dehydrogenase"/>
    <property type="match status" value="1"/>
</dbReference>
<evidence type="ECO:0000256" key="7">
    <source>
        <dbReference type="HAMAP-Rule" id="MF_00536"/>
    </source>
</evidence>
<comment type="caution">
    <text evidence="7">Lacks conserved residue(s) required for the propagation of feature annotation.</text>
</comment>
<dbReference type="PANTHER" id="PTHR30004:SF6">
    <property type="entry name" value="D-THREONATE 4-PHOSPHATE DEHYDROGENASE"/>
    <property type="match status" value="1"/>
</dbReference>
<dbReference type="GO" id="GO:0005737">
    <property type="term" value="C:cytoplasm"/>
    <property type="evidence" value="ECO:0007669"/>
    <property type="project" value="UniProtKB-SubCell"/>
</dbReference>
<comment type="function">
    <text evidence="7">Catalyzes the NAD(P)-dependent oxidation of 4-(phosphooxy)-L-threonine (HTP) into 2-amino-3-oxo-4-(phosphooxy)butyric acid which spontaneously decarboxylates to form 3-amino-2-oxopropyl phosphate (AHAP).</text>
</comment>
<dbReference type="GO" id="GO:0008270">
    <property type="term" value="F:zinc ion binding"/>
    <property type="evidence" value="ECO:0007669"/>
    <property type="project" value="UniProtKB-UniRule"/>
</dbReference>
<evidence type="ECO:0000313" key="8">
    <source>
        <dbReference type="EMBL" id="GGD48447.1"/>
    </source>
</evidence>
<evidence type="ECO:0000313" key="9">
    <source>
        <dbReference type="Proteomes" id="UP000598997"/>
    </source>
</evidence>
<keyword evidence="6 7" id="KW-0664">Pyridoxine biosynthesis</keyword>
<feature type="binding site" evidence="7">
    <location>
        <position position="270"/>
    </location>
    <ligand>
        <name>a divalent metal cation</name>
        <dbReference type="ChEBI" id="CHEBI:60240"/>
        <note>ligand shared between dimeric partners</note>
    </ligand>
</feature>
<comment type="caution">
    <text evidence="8">The sequence shown here is derived from an EMBL/GenBank/DDBJ whole genome shotgun (WGS) entry which is preliminary data.</text>
</comment>